<dbReference type="InterPro" id="IPR036866">
    <property type="entry name" value="RibonucZ/Hydroxyglut_hydro"/>
</dbReference>
<dbReference type="Gene3D" id="3.60.15.10">
    <property type="entry name" value="Ribonuclease Z/Hydroxyacylglutathione hydrolase-like"/>
    <property type="match status" value="1"/>
</dbReference>
<name>A0ABC8EC57_CLOTA</name>
<accession>A0ABC8EC57</accession>
<dbReference type="InterPro" id="IPR035681">
    <property type="entry name" value="ComA-like_MBL"/>
</dbReference>
<feature type="compositionally biased region" description="Polar residues" evidence="1">
    <location>
        <begin position="373"/>
        <end position="384"/>
    </location>
</feature>
<evidence type="ECO:0000313" key="4">
    <source>
        <dbReference type="EMBL" id="BDR81158.1"/>
    </source>
</evidence>
<evidence type="ECO:0000256" key="1">
    <source>
        <dbReference type="SAM" id="MobiDB-lite"/>
    </source>
</evidence>
<gene>
    <name evidence="4" type="ORF">K234311028_14040</name>
</gene>
<proteinExistence type="predicted"/>
<feature type="compositionally biased region" description="Basic residues" evidence="1">
    <location>
        <begin position="529"/>
        <end position="542"/>
    </location>
</feature>
<dbReference type="Pfam" id="PF00753">
    <property type="entry name" value="Lactamase_B"/>
    <property type="match status" value="1"/>
</dbReference>
<feature type="domain" description="Metallo-beta-lactamase" evidence="3">
    <location>
        <begin position="144"/>
        <end position="337"/>
    </location>
</feature>
<dbReference type="InterPro" id="IPR052159">
    <property type="entry name" value="Competence_DNA_uptake"/>
</dbReference>
<evidence type="ECO:0000256" key="2">
    <source>
        <dbReference type="SAM" id="Phobius"/>
    </source>
</evidence>
<evidence type="ECO:0000313" key="5">
    <source>
        <dbReference type="Proteomes" id="UP001321763"/>
    </source>
</evidence>
<dbReference type="Proteomes" id="UP001321763">
    <property type="component" value="Chromosome"/>
</dbReference>
<dbReference type="PANTHER" id="PTHR30619">
    <property type="entry name" value="DNA INTERNALIZATION/COMPETENCE PROTEIN COMEC/REC2"/>
    <property type="match status" value="1"/>
</dbReference>
<feature type="compositionally biased region" description="Polar residues" evidence="1">
    <location>
        <begin position="518"/>
        <end position="528"/>
    </location>
</feature>
<feature type="compositionally biased region" description="Pro residues" evidence="1">
    <location>
        <begin position="405"/>
        <end position="417"/>
    </location>
</feature>
<dbReference type="RefSeq" id="WP_317724309.1">
    <property type="nucleotide sequence ID" value="NZ_AP026818.1"/>
</dbReference>
<dbReference type="AlphaFoldDB" id="A0ABC8EC57"/>
<dbReference type="EMBL" id="AP026818">
    <property type="protein sequence ID" value="BDR81158.1"/>
    <property type="molecule type" value="Genomic_DNA"/>
</dbReference>
<dbReference type="CDD" id="cd07731">
    <property type="entry name" value="ComA-like_MBL-fold"/>
    <property type="match status" value="1"/>
</dbReference>
<keyword evidence="2" id="KW-0812">Transmembrane</keyword>
<dbReference type="SUPFAM" id="SSF56281">
    <property type="entry name" value="Metallo-hydrolase/oxidoreductase"/>
    <property type="match status" value="1"/>
</dbReference>
<feature type="compositionally biased region" description="Pro residues" evidence="1">
    <location>
        <begin position="496"/>
        <end position="512"/>
    </location>
</feature>
<dbReference type="InterPro" id="IPR001279">
    <property type="entry name" value="Metallo-B-lactamas"/>
</dbReference>
<dbReference type="SMART" id="SM00849">
    <property type="entry name" value="Lactamase_B"/>
    <property type="match status" value="1"/>
</dbReference>
<feature type="compositionally biased region" description="Basic residues" evidence="1">
    <location>
        <begin position="438"/>
        <end position="459"/>
    </location>
</feature>
<feature type="region of interest" description="Disordered" evidence="1">
    <location>
        <begin position="373"/>
        <end position="542"/>
    </location>
</feature>
<protein>
    <recommendedName>
        <fullName evidence="3">Metallo-beta-lactamase domain-containing protein</fullName>
    </recommendedName>
</protein>
<keyword evidence="2" id="KW-0472">Membrane</keyword>
<dbReference type="PANTHER" id="PTHR30619:SF7">
    <property type="entry name" value="BETA-LACTAMASE DOMAIN PROTEIN"/>
    <property type="match status" value="1"/>
</dbReference>
<feature type="transmembrane region" description="Helical" evidence="2">
    <location>
        <begin position="7"/>
        <end position="23"/>
    </location>
</feature>
<reference evidence="4 5" key="1">
    <citation type="submission" date="2022-09" db="EMBL/GenBank/DDBJ databases">
        <title>complete genome sequences of Clostridium tetani str. KHSU-234311-028 isolated from soil.</title>
        <authorList>
            <person name="Sekizuka T."/>
            <person name="Shitada C."/>
            <person name="Takahashi M."/>
            <person name="Kuroda M."/>
        </authorList>
    </citation>
    <scope>NUCLEOTIDE SEQUENCE [LARGE SCALE GENOMIC DNA]</scope>
    <source>
        <strain evidence="4 5">KHSU-234311-028</strain>
    </source>
</reference>
<feature type="transmembrane region" description="Helical" evidence="2">
    <location>
        <begin position="56"/>
        <end position="77"/>
    </location>
</feature>
<keyword evidence="2" id="KW-1133">Transmembrane helix</keyword>
<evidence type="ECO:0000259" key="3">
    <source>
        <dbReference type="SMART" id="SM00849"/>
    </source>
</evidence>
<sequence length="542" mass="60009">MKALTKIGKILAILIILSIIIAISPKLGFIVFTIVPIIYLIYLFKKGPKFKNYNFLLKGLISFFLILVSITGIGGVFSEPGEQDNKWKQVATVKTDNVDKNNIKENTDNTTPINKEIKDDKEVKEVKNNKITGNLKVHYIDVGQGDSILIQQDGHNMLIDAGTNATETAVVSYLKNQGVTKLDYVIGTHPHEDHIGGLEKVIDTFQVDKVFMPEINHTTQTFKSVVTSIKNKGLKISTPKVGNSYGLGNARWQILAPVSASYDNLNNYFIVTKLKFGNNSFIFTGDAESLSEGEILQKQLDISSDVINIGHYGSRTSTTQNFLDKINPKYAVISYGKGNKHGHPTQETLNKLKNKGIKVYRTDECSNVIATSDGNNITFNTKSGSYKGVDNTKSTRKPTSKVQPKPVPKATPKPIAKPQPKLQLTPPVVKSQPNSKTVYKKNTGKKYHRNGCRSLRKSKAPINKNDAINRDNTKSTTKPTPKVRPKLAPKAIPKPISKPQPQPKPQPTPPPVVKSQPNSKTVHITNTGKKYHRNGCRSLRKK</sequence>
<organism evidence="4 5">
    <name type="scientific">Clostridium tetani</name>
    <dbReference type="NCBI Taxonomy" id="1513"/>
    <lineage>
        <taxon>Bacteria</taxon>
        <taxon>Bacillati</taxon>
        <taxon>Bacillota</taxon>
        <taxon>Clostridia</taxon>
        <taxon>Eubacteriales</taxon>
        <taxon>Clostridiaceae</taxon>
        <taxon>Clostridium</taxon>
    </lineage>
</organism>